<dbReference type="GO" id="GO:0005576">
    <property type="term" value="C:extracellular region"/>
    <property type="evidence" value="ECO:0007669"/>
    <property type="project" value="UniProtKB-SubCell"/>
</dbReference>
<evidence type="ECO:0000256" key="1">
    <source>
        <dbReference type="ARBA" id="ARBA00009034"/>
    </source>
</evidence>
<evidence type="ECO:0000313" key="5">
    <source>
        <dbReference type="EMBL" id="KAK2547917.1"/>
    </source>
</evidence>
<reference evidence="5" key="2">
    <citation type="journal article" date="2023" name="Science">
        <title>Genomic signatures of disease resistance in endangered staghorn corals.</title>
        <authorList>
            <person name="Vollmer S.V."/>
            <person name="Selwyn J.D."/>
            <person name="Despard B.A."/>
            <person name="Roesel C.L."/>
        </authorList>
    </citation>
    <scope>NUCLEOTIDE SEQUENCE</scope>
    <source>
        <strain evidence="5">K2</strain>
    </source>
</reference>
<keyword evidence="3" id="KW-0732">Signal</keyword>
<dbReference type="Pfam" id="PF00049">
    <property type="entry name" value="Insulin"/>
    <property type="match status" value="1"/>
</dbReference>
<evidence type="ECO:0000259" key="4">
    <source>
        <dbReference type="SMART" id="SM00078"/>
    </source>
</evidence>
<dbReference type="InterPro" id="IPR022353">
    <property type="entry name" value="Insulin_CS"/>
</dbReference>
<feature type="chain" id="PRO_5041916888" description="Insulin-like domain-containing protein" evidence="3">
    <location>
        <begin position="24"/>
        <end position="126"/>
    </location>
</feature>
<dbReference type="SMART" id="SM00078">
    <property type="entry name" value="IlGF"/>
    <property type="match status" value="1"/>
</dbReference>
<gene>
    <name evidence="5" type="ORF">P5673_032004</name>
</gene>
<dbReference type="InterPro" id="IPR016179">
    <property type="entry name" value="Insulin-like"/>
</dbReference>
<evidence type="ECO:0000256" key="3">
    <source>
        <dbReference type="SAM" id="SignalP"/>
    </source>
</evidence>
<dbReference type="Proteomes" id="UP001249851">
    <property type="component" value="Unassembled WGS sequence"/>
</dbReference>
<feature type="signal peptide" evidence="3">
    <location>
        <begin position="1"/>
        <end position="23"/>
    </location>
</feature>
<dbReference type="PROSITE" id="PS00262">
    <property type="entry name" value="INSULIN"/>
    <property type="match status" value="1"/>
</dbReference>
<comment type="caution">
    <text evidence="5">The sequence shown here is derived from an EMBL/GenBank/DDBJ whole genome shotgun (WGS) entry which is preliminary data.</text>
</comment>
<sequence length="126" mass="14056">MACNFHLTKCLVVCLVVMTAVDSKAGGSCKTNEINGPSGVCHRLCGDMFKAAFELVCFSQHKREQDVAGSEAFFAKYGLHKTDANQFLSRSVRSQFSRRSQRQRATPVEECCTEQCSLEEVMEYCP</sequence>
<dbReference type="InterPro" id="IPR036438">
    <property type="entry name" value="Insulin-like_sf"/>
</dbReference>
<dbReference type="Gene3D" id="1.10.100.10">
    <property type="entry name" value="Insulin-like"/>
    <property type="match status" value="1"/>
</dbReference>
<dbReference type="EMBL" id="JARQWQ010000162">
    <property type="protein sequence ID" value="KAK2547917.1"/>
    <property type="molecule type" value="Genomic_DNA"/>
</dbReference>
<dbReference type="GO" id="GO:0005179">
    <property type="term" value="F:hormone activity"/>
    <property type="evidence" value="ECO:0007669"/>
    <property type="project" value="InterPro"/>
</dbReference>
<keyword evidence="2" id="KW-0964">Secreted</keyword>
<evidence type="ECO:0000256" key="2">
    <source>
        <dbReference type="RuleBase" id="RU000406"/>
    </source>
</evidence>
<feature type="domain" description="Insulin-like" evidence="4">
    <location>
        <begin position="42"/>
        <end position="125"/>
    </location>
</feature>
<name>A0AAD9PRX3_ACRCE</name>
<reference evidence="5" key="1">
    <citation type="journal article" date="2023" name="G3 (Bethesda)">
        <title>Whole genome assembly and annotation of the endangered Caribbean coral Acropora cervicornis.</title>
        <authorList>
            <person name="Selwyn J.D."/>
            <person name="Vollmer S.V."/>
        </authorList>
    </citation>
    <scope>NUCLEOTIDE SEQUENCE</scope>
    <source>
        <strain evidence="5">K2</strain>
    </source>
</reference>
<organism evidence="5 6">
    <name type="scientific">Acropora cervicornis</name>
    <name type="common">Staghorn coral</name>
    <dbReference type="NCBI Taxonomy" id="6130"/>
    <lineage>
        <taxon>Eukaryota</taxon>
        <taxon>Metazoa</taxon>
        <taxon>Cnidaria</taxon>
        <taxon>Anthozoa</taxon>
        <taxon>Hexacorallia</taxon>
        <taxon>Scleractinia</taxon>
        <taxon>Astrocoeniina</taxon>
        <taxon>Acroporidae</taxon>
        <taxon>Acropora</taxon>
    </lineage>
</organism>
<dbReference type="AlphaFoldDB" id="A0AAD9PRX3"/>
<comment type="subcellular location">
    <subcellularLocation>
        <location evidence="2">Secreted</location>
    </subcellularLocation>
</comment>
<proteinExistence type="inferred from homology"/>
<comment type="similarity">
    <text evidence="1 2">Belongs to the insulin family.</text>
</comment>
<protein>
    <recommendedName>
        <fullName evidence="4">Insulin-like domain-containing protein</fullName>
    </recommendedName>
</protein>
<dbReference type="SUPFAM" id="SSF56994">
    <property type="entry name" value="Insulin-like"/>
    <property type="match status" value="1"/>
</dbReference>
<evidence type="ECO:0000313" key="6">
    <source>
        <dbReference type="Proteomes" id="UP001249851"/>
    </source>
</evidence>
<accession>A0AAD9PRX3</accession>
<keyword evidence="6" id="KW-1185">Reference proteome</keyword>